<evidence type="ECO:0000313" key="2">
    <source>
        <dbReference type="EMBL" id="OXU24703.1"/>
    </source>
</evidence>
<sequence length="181" mass="20803">MCITKIEVLVESFNLRAADRTRLNINNNIRDVVNLVAKVAMRDSNTKNRATFRLSHNNTKLVEDPVLRFTDPTHQEPVRSSGKETLRTVETRTGAPDQKPSGLTTPGFLVPSDERRRLDRKPYIVFNKLCRVWRRWLWDKWLLGEESHAHHPPLAVAAGGLYLPYRGRAVSPVDHLFRAEN</sequence>
<dbReference type="AlphaFoldDB" id="A0A232F2M4"/>
<dbReference type="Proteomes" id="UP000215335">
    <property type="component" value="Unassembled WGS sequence"/>
</dbReference>
<name>A0A232F2M4_9HYME</name>
<protein>
    <submittedName>
        <fullName evidence="2">Uncharacterized protein</fullName>
    </submittedName>
</protein>
<feature type="region of interest" description="Disordered" evidence="1">
    <location>
        <begin position="72"/>
        <end position="108"/>
    </location>
</feature>
<evidence type="ECO:0000256" key="1">
    <source>
        <dbReference type="SAM" id="MobiDB-lite"/>
    </source>
</evidence>
<evidence type="ECO:0000313" key="3">
    <source>
        <dbReference type="Proteomes" id="UP000215335"/>
    </source>
</evidence>
<organism evidence="2 3">
    <name type="scientific">Trichomalopsis sarcophagae</name>
    <dbReference type="NCBI Taxonomy" id="543379"/>
    <lineage>
        <taxon>Eukaryota</taxon>
        <taxon>Metazoa</taxon>
        <taxon>Ecdysozoa</taxon>
        <taxon>Arthropoda</taxon>
        <taxon>Hexapoda</taxon>
        <taxon>Insecta</taxon>
        <taxon>Pterygota</taxon>
        <taxon>Neoptera</taxon>
        <taxon>Endopterygota</taxon>
        <taxon>Hymenoptera</taxon>
        <taxon>Apocrita</taxon>
        <taxon>Proctotrupomorpha</taxon>
        <taxon>Chalcidoidea</taxon>
        <taxon>Pteromalidae</taxon>
        <taxon>Pteromalinae</taxon>
        <taxon>Trichomalopsis</taxon>
    </lineage>
</organism>
<feature type="compositionally biased region" description="Basic and acidic residues" evidence="1">
    <location>
        <begin position="72"/>
        <end position="90"/>
    </location>
</feature>
<dbReference type="EMBL" id="NNAY01001215">
    <property type="protein sequence ID" value="OXU24703.1"/>
    <property type="molecule type" value="Genomic_DNA"/>
</dbReference>
<keyword evidence="3" id="KW-1185">Reference proteome</keyword>
<gene>
    <name evidence="2" type="ORF">TSAR_006849</name>
</gene>
<comment type="caution">
    <text evidence="2">The sequence shown here is derived from an EMBL/GenBank/DDBJ whole genome shotgun (WGS) entry which is preliminary data.</text>
</comment>
<reference evidence="2 3" key="1">
    <citation type="journal article" date="2017" name="Curr. Biol.">
        <title>The Evolution of Venom by Co-option of Single-Copy Genes.</title>
        <authorList>
            <person name="Martinson E.O."/>
            <person name="Mrinalini"/>
            <person name="Kelkar Y.D."/>
            <person name="Chang C.H."/>
            <person name="Werren J.H."/>
        </authorList>
    </citation>
    <scope>NUCLEOTIDE SEQUENCE [LARGE SCALE GENOMIC DNA]</scope>
    <source>
        <strain evidence="2 3">Alberta</strain>
        <tissue evidence="2">Whole body</tissue>
    </source>
</reference>
<proteinExistence type="predicted"/>
<accession>A0A232F2M4</accession>